<gene>
    <name evidence="1" type="ORF">FZC78_06425</name>
</gene>
<organism evidence="1 2">
    <name type="scientific">Rossellomorea vietnamensis</name>
    <dbReference type="NCBI Taxonomy" id="218284"/>
    <lineage>
        <taxon>Bacteria</taxon>
        <taxon>Bacillati</taxon>
        <taxon>Bacillota</taxon>
        <taxon>Bacilli</taxon>
        <taxon>Bacillales</taxon>
        <taxon>Bacillaceae</taxon>
        <taxon>Rossellomorea</taxon>
    </lineage>
</organism>
<evidence type="ECO:0000313" key="1">
    <source>
        <dbReference type="EMBL" id="TYS17509.1"/>
    </source>
</evidence>
<comment type="caution">
    <text evidence="1">The sequence shown here is derived from an EMBL/GenBank/DDBJ whole genome shotgun (WGS) entry which is preliminary data.</text>
</comment>
<evidence type="ECO:0000313" key="2">
    <source>
        <dbReference type="Proteomes" id="UP000322267"/>
    </source>
</evidence>
<proteinExistence type="predicted"/>
<dbReference type="EMBL" id="VTEI01000003">
    <property type="protein sequence ID" value="TYS17509.1"/>
    <property type="molecule type" value="Genomic_DNA"/>
</dbReference>
<accession>A0A5D4NUG3</accession>
<protein>
    <submittedName>
        <fullName evidence="1">Uncharacterized protein</fullName>
    </submittedName>
</protein>
<dbReference type="AlphaFoldDB" id="A0A5D4NUG3"/>
<dbReference type="RefSeq" id="WP_148938847.1">
    <property type="nucleotide sequence ID" value="NZ_VTEI01000003.1"/>
</dbReference>
<name>A0A5D4NUG3_9BACI</name>
<dbReference type="OrthoDB" id="9789943at2"/>
<reference evidence="1 2" key="1">
    <citation type="submission" date="2019-08" db="EMBL/GenBank/DDBJ databases">
        <title>Bacillus genomes from the desert of Cuatro Cienegas, Coahuila.</title>
        <authorList>
            <person name="Olmedo-Alvarez G."/>
        </authorList>
    </citation>
    <scope>NUCLEOTIDE SEQUENCE [LARGE SCALE GENOMIC DNA]</scope>
    <source>
        <strain evidence="1 2">CH34_1T</strain>
    </source>
</reference>
<sequence length="103" mass="11912">MENLIEYTVSVCMHLIKDGCKVELWVNYLTDQKKVLKLDNDIDRSQLKKIISALSMLNPNGAFLSTDQFYKLGFSKTDSKSLPLIIGTPPQMQKHQQWLQIKR</sequence>
<dbReference type="Proteomes" id="UP000322267">
    <property type="component" value="Unassembled WGS sequence"/>
</dbReference>